<dbReference type="STRING" id="189425.PGRAT_05960"/>
<dbReference type="Pfam" id="PF00005">
    <property type="entry name" value="ABC_tran"/>
    <property type="match status" value="1"/>
</dbReference>
<dbReference type="PROSITE" id="PS50893">
    <property type="entry name" value="ABC_TRANSPORTER_2"/>
    <property type="match status" value="1"/>
</dbReference>
<dbReference type="GO" id="GO:0005524">
    <property type="term" value="F:ATP binding"/>
    <property type="evidence" value="ECO:0007669"/>
    <property type="project" value="UniProtKB-KW"/>
</dbReference>
<dbReference type="Gene3D" id="3.40.50.300">
    <property type="entry name" value="P-loop containing nucleotide triphosphate hydrolases"/>
    <property type="match status" value="1"/>
</dbReference>
<dbReference type="SMART" id="SM00382">
    <property type="entry name" value="AAA"/>
    <property type="match status" value="1"/>
</dbReference>
<evidence type="ECO:0000256" key="2">
    <source>
        <dbReference type="ARBA" id="ARBA00022448"/>
    </source>
</evidence>
<evidence type="ECO:0000256" key="3">
    <source>
        <dbReference type="ARBA" id="ARBA00022741"/>
    </source>
</evidence>
<dbReference type="InterPro" id="IPR027417">
    <property type="entry name" value="P-loop_NTPase"/>
</dbReference>
<evidence type="ECO:0000313" key="7">
    <source>
        <dbReference type="Proteomes" id="UP000029500"/>
    </source>
</evidence>
<dbReference type="SUPFAM" id="SSF52540">
    <property type="entry name" value="P-loop containing nucleoside triphosphate hydrolases"/>
    <property type="match status" value="1"/>
</dbReference>
<evidence type="ECO:0000256" key="4">
    <source>
        <dbReference type="ARBA" id="ARBA00022840"/>
    </source>
</evidence>
<dbReference type="EMBL" id="CP009287">
    <property type="protein sequence ID" value="AIQ67231.1"/>
    <property type="molecule type" value="Genomic_DNA"/>
</dbReference>
<keyword evidence="2" id="KW-0813">Transport</keyword>
<dbReference type="AlphaFoldDB" id="A0A089M0C8"/>
<dbReference type="PANTHER" id="PTHR43335:SF8">
    <property type="entry name" value="ABC TRANSPORTER, ATP-BINDING PROTEIN"/>
    <property type="match status" value="1"/>
</dbReference>
<keyword evidence="3" id="KW-0547">Nucleotide-binding</keyword>
<evidence type="ECO:0000256" key="1">
    <source>
        <dbReference type="ARBA" id="ARBA00005417"/>
    </source>
</evidence>
<dbReference type="PANTHER" id="PTHR43335">
    <property type="entry name" value="ABC TRANSPORTER, ATP-BINDING PROTEIN"/>
    <property type="match status" value="1"/>
</dbReference>
<dbReference type="HOGENOM" id="CLU_000604_1_2_9"/>
<dbReference type="InterPro" id="IPR003593">
    <property type="entry name" value="AAA+_ATPase"/>
</dbReference>
<comment type="similarity">
    <text evidence="1">Belongs to the ABC transporter superfamily.</text>
</comment>
<evidence type="ECO:0000259" key="5">
    <source>
        <dbReference type="PROSITE" id="PS50893"/>
    </source>
</evidence>
<dbReference type="eggNOG" id="COG1131">
    <property type="taxonomic scope" value="Bacteria"/>
</dbReference>
<reference evidence="6 7" key="1">
    <citation type="submission" date="2014-08" db="EMBL/GenBank/DDBJ databases">
        <title>Comparative genomics of the Paenibacillus odorifer group.</title>
        <authorList>
            <person name="den Bakker H.C."/>
            <person name="Tsai Y.-C."/>
            <person name="Martin N."/>
            <person name="Korlach J."/>
            <person name="Wiedmann M."/>
        </authorList>
    </citation>
    <scope>NUCLEOTIDE SEQUENCE [LARGE SCALE GENOMIC DNA]</scope>
    <source>
        <strain evidence="6 7">DSM 15220</strain>
    </source>
</reference>
<gene>
    <name evidence="6" type="ORF">PGRAT_05960</name>
</gene>
<proteinExistence type="inferred from homology"/>
<organism evidence="6 7">
    <name type="scientific">Paenibacillus graminis</name>
    <dbReference type="NCBI Taxonomy" id="189425"/>
    <lineage>
        <taxon>Bacteria</taxon>
        <taxon>Bacillati</taxon>
        <taxon>Bacillota</taxon>
        <taxon>Bacilli</taxon>
        <taxon>Bacillales</taxon>
        <taxon>Paenibacillaceae</taxon>
        <taxon>Paenibacillus</taxon>
    </lineage>
</organism>
<dbReference type="InterPro" id="IPR003439">
    <property type="entry name" value="ABC_transporter-like_ATP-bd"/>
</dbReference>
<keyword evidence="7" id="KW-1185">Reference proteome</keyword>
<dbReference type="OrthoDB" id="9804819at2"/>
<dbReference type="InterPro" id="IPR017871">
    <property type="entry name" value="ABC_transporter-like_CS"/>
</dbReference>
<keyword evidence="4" id="KW-0067">ATP-binding</keyword>
<dbReference type="PROSITE" id="PS00211">
    <property type="entry name" value="ABC_TRANSPORTER_1"/>
    <property type="match status" value="1"/>
</dbReference>
<evidence type="ECO:0000313" key="6">
    <source>
        <dbReference type="EMBL" id="AIQ67231.1"/>
    </source>
</evidence>
<dbReference type="KEGG" id="pgm:PGRAT_05960"/>
<name>A0A089M0C8_9BACL</name>
<feature type="domain" description="ABC transporter" evidence="5">
    <location>
        <begin position="13"/>
        <end position="241"/>
    </location>
</feature>
<dbReference type="Proteomes" id="UP000029500">
    <property type="component" value="Chromosome"/>
</dbReference>
<sequence length="313" mass="34225">MIKGVFRLKPAVFEARNVSKQYRSGFALKGLDMKIMEGDIYGFVGENGAGKTTLMKIIGGLVQPTGGGILLFGQQGKKELCAARRRIGFLIEMPALYPHMSAEENLTFYHHILGIRNPGRIGEVLQAVALTDAGNKKTSQYSLGMRQRLGLAVALLGSPELLVLDEPVNGLDPAGIVNIRHILERLAKEQGITILISSHILSELQLLATRYGFIHKGRLVQEISAGELLQSAQAMICIATPNAERAAELLKRKLQITDISFNTAGELQIPKASVDLELLMAVLLQEGISVEGFNLSAPNLEHYYMDLIEGVRR</sequence>
<accession>A0A089M0C8</accession>
<dbReference type="GO" id="GO:0016887">
    <property type="term" value="F:ATP hydrolysis activity"/>
    <property type="evidence" value="ECO:0007669"/>
    <property type="project" value="InterPro"/>
</dbReference>
<protein>
    <recommendedName>
        <fullName evidence="5">ABC transporter domain-containing protein</fullName>
    </recommendedName>
</protein>